<feature type="transmembrane region" description="Helical" evidence="9">
    <location>
        <begin position="36"/>
        <end position="59"/>
    </location>
</feature>
<dbReference type="SUPFAM" id="SSF55874">
    <property type="entry name" value="ATPase domain of HSP90 chaperone/DNA topoisomerase II/histidine kinase"/>
    <property type="match status" value="1"/>
</dbReference>
<feature type="domain" description="Histidine kinase" evidence="10">
    <location>
        <begin position="607"/>
        <end position="832"/>
    </location>
</feature>
<dbReference type="InterPro" id="IPR036890">
    <property type="entry name" value="HATPase_C_sf"/>
</dbReference>
<dbReference type="Pfam" id="PF02518">
    <property type="entry name" value="HATPase_c"/>
    <property type="match status" value="1"/>
</dbReference>
<dbReference type="PROSITE" id="PS50109">
    <property type="entry name" value="HIS_KIN"/>
    <property type="match status" value="1"/>
</dbReference>
<dbReference type="SMART" id="SM00388">
    <property type="entry name" value="HisKA"/>
    <property type="match status" value="1"/>
</dbReference>
<evidence type="ECO:0000256" key="6">
    <source>
        <dbReference type="ARBA" id="ARBA00022777"/>
    </source>
</evidence>
<evidence type="ECO:0000259" key="10">
    <source>
        <dbReference type="PROSITE" id="PS50109"/>
    </source>
</evidence>
<keyword evidence="9" id="KW-1133">Transmembrane helix</keyword>
<evidence type="ECO:0000256" key="9">
    <source>
        <dbReference type="SAM" id="Phobius"/>
    </source>
</evidence>
<evidence type="ECO:0000259" key="12">
    <source>
        <dbReference type="PROSITE" id="PS50113"/>
    </source>
</evidence>
<name>A0ABU2C9A6_9BURK</name>
<dbReference type="PROSITE" id="PS50113">
    <property type="entry name" value="PAC"/>
    <property type="match status" value="1"/>
</dbReference>
<evidence type="ECO:0000256" key="3">
    <source>
        <dbReference type="ARBA" id="ARBA00022553"/>
    </source>
</evidence>
<dbReference type="NCBIfam" id="TIGR00229">
    <property type="entry name" value="sensory_box"/>
    <property type="match status" value="1"/>
</dbReference>
<dbReference type="CDD" id="cd00082">
    <property type="entry name" value="HisKA"/>
    <property type="match status" value="1"/>
</dbReference>
<dbReference type="InterPro" id="IPR035965">
    <property type="entry name" value="PAS-like_dom_sf"/>
</dbReference>
<dbReference type="Proteomes" id="UP001180487">
    <property type="component" value="Unassembled WGS sequence"/>
</dbReference>
<reference evidence="13 14" key="1">
    <citation type="submission" date="2023-07" db="EMBL/GenBank/DDBJ databases">
        <title>Sorghum-associated microbial communities from plants grown in Nebraska, USA.</title>
        <authorList>
            <person name="Schachtman D."/>
        </authorList>
    </citation>
    <scope>NUCLEOTIDE SEQUENCE [LARGE SCALE GENOMIC DNA]</scope>
    <source>
        <strain evidence="13 14">BE313</strain>
    </source>
</reference>
<feature type="transmembrane region" description="Helical" evidence="9">
    <location>
        <begin position="289"/>
        <end position="310"/>
    </location>
</feature>
<sequence length="848" mass="94574">MPSRPSAKPLLSEPLTPSRWWRHWWRKQTPHRQDRFAMLAPLIAVLLFFAAIGSSFMYLRLEEIDREQEAVKRDVEYTQQQIRLRLLERQEQLMRIGRDISNEEVDAQEFVSRAESLVAQHPDLQSVSWIDERRRIKASYSAPSLPTPLVRVVDTLLRPGGDTESTFSLARDLQQPVYAQPAGKSEVVPLLQLHIPLADRGHFAGVLLAEYSNENLLRYGVPAEVLAKYAVALLNGNGRVLAGNAGPIHSVGTRLLPWSSQSEAYEIPVSPVGNGLVLRAQAYRTSQGVIGSGLFWLVGALSVLTAWMLIGNWRHTRRRLQAQQALVSETNFRRAMESSMLTGMRALDMQGRITYVNTAFCRMTGWSESALVGHTAPFVHWPEEDRAYLAARLEDELNGRTPPGGFQVRVKRRDGSVFDGRMYVAPLIDAVGKQTGWMTSMTDITEPNRIREQLSASYERFTKVLEALDASVSVAPINSHELLFANKLYRLWFGVQTEGHEKLVAQAGVPTIPPSDETMDDVDAFAGLPTDSLTDTQAESSEVFVPELGKWLEVRTRYLSWVDARLVQMVIATDITPRRRAEEQSAAQAERAQTSSRLITMGEMASSVAHELNQPLAAISNYCNGMVSRIKGNGIAEADLLAALDKTARQAQRAGQIIQRIQSFVKRSEPNRSPSDVEHMVSEAVELAGIELRRRNVRLSHYVAARLPRLQVDPILIEQVLVNLLRNAAEAIDLAQRPTAQRNIELRVIPKLMDEKAGIEFSVSDTGRGLAPEVQERLFEAFFSTKAEGMGIGLNLCRTIVESHLGRMQAENLYNGNEGTGCRFSFWLPLAQSSIAQIGPANTPPTPE</sequence>
<dbReference type="InterPro" id="IPR001610">
    <property type="entry name" value="PAC"/>
</dbReference>
<evidence type="ECO:0000313" key="13">
    <source>
        <dbReference type="EMBL" id="MDR7377919.1"/>
    </source>
</evidence>
<keyword evidence="4" id="KW-0808">Transferase</keyword>
<keyword evidence="3" id="KW-0597">Phosphoprotein</keyword>
<evidence type="ECO:0000256" key="1">
    <source>
        <dbReference type="ARBA" id="ARBA00000085"/>
    </source>
</evidence>
<dbReference type="PROSITE" id="PS50112">
    <property type="entry name" value="PAS"/>
    <property type="match status" value="1"/>
</dbReference>
<dbReference type="SUPFAM" id="SSF55785">
    <property type="entry name" value="PYP-like sensor domain (PAS domain)"/>
    <property type="match status" value="1"/>
</dbReference>
<dbReference type="InterPro" id="IPR003661">
    <property type="entry name" value="HisK_dim/P_dom"/>
</dbReference>
<dbReference type="SMART" id="SM00387">
    <property type="entry name" value="HATPase_c"/>
    <property type="match status" value="1"/>
</dbReference>
<dbReference type="PANTHER" id="PTHR43065">
    <property type="entry name" value="SENSOR HISTIDINE KINASE"/>
    <property type="match status" value="1"/>
</dbReference>
<dbReference type="CDD" id="cd00130">
    <property type="entry name" value="PAS"/>
    <property type="match status" value="1"/>
</dbReference>
<dbReference type="Pfam" id="PF00989">
    <property type="entry name" value="PAS"/>
    <property type="match status" value="1"/>
</dbReference>
<evidence type="ECO:0000313" key="14">
    <source>
        <dbReference type="Proteomes" id="UP001180487"/>
    </source>
</evidence>
<comment type="catalytic activity">
    <reaction evidence="1">
        <text>ATP + protein L-histidine = ADP + protein N-phospho-L-histidine.</text>
        <dbReference type="EC" id="2.7.13.3"/>
    </reaction>
</comment>
<comment type="caution">
    <text evidence="13">The sequence shown here is derived from an EMBL/GenBank/DDBJ whole genome shotgun (WGS) entry which is preliminary data.</text>
</comment>
<feature type="domain" description="PAC" evidence="12">
    <location>
        <begin position="404"/>
        <end position="456"/>
    </location>
</feature>
<keyword evidence="9" id="KW-0812">Transmembrane</keyword>
<dbReference type="Gene3D" id="3.30.450.20">
    <property type="entry name" value="PAS domain"/>
    <property type="match status" value="1"/>
</dbReference>
<dbReference type="InterPro" id="IPR005467">
    <property type="entry name" value="His_kinase_dom"/>
</dbReference>
<evidence type="ECO:0000256" key="2">
    <source>
        <dbReference type="ARBA" id="ARBA00012438"/>
    </source>
</evidence>
<feature type="domain" description="PAS" evidence="11">
    <location>
        <begin position="328"/>
        <end position="400"/>
    </location>
</feature>
<dbReference type="EMBL" id="JAVDXT010000002">
    <property type="protein sequence ID" value="MDR7377919.1"/>
    <property type="molecule type" value="Genomic_DNA"/>
</dbReference>
<dbReference type="InterPro" id="IPR000014">
    <property type="entry name" value="PAS"/>
</dbReference>
<dbReference type="SMART" id="SM00091">
    <property type="entry name" value="PAS"/>
    <property type="match status" value="1"/>
</dbReference>
<dbReference type="EC" id="2.7.13.3" evidence="2"/>
<organism evidence="13 14">
    <name type="scientific">Rhodoferax ferrireducens</name>
    <dbReference type="NCBI Taxonomy" id="192843"/>
    <lineage>
        <taxon>Bacteria</taxon>
        <taxon>Pseudomonadati</taxon>
        <taxon>Pseudomonadota</taxon>
        <taxon>Betaproteobacteria</taxon>
        <taxon>Burkholderiales</taxon>
        <taxon>Comamonadaceae</taxon>
        <taxon>Rhodoferax</taxon>
    </lineage>
</organism>
<evidence type="ECO:0000256" key="7">
    <source>
        <dbReference type="ARBA" id="ARBA00022840"/>
    </source>
</evidence>
<gene>
    <name evidence="13" type="ORF">J2X19_002598</name>
</gene>
<dbReference type="InterPro" id="IPR013767">
    <property type="entry name" value="PAS_fold"/>
</dbReference>
<keyword evidence="8" id="KW-0902">Two-component regulatory system</keyword>
<protein>
    <recommendedName>
        <fullName evidence="2">histidine kinase</fullName>
        <ecNumber evidence="2">2.7.13.3</ecNumber>
    </recommendedName>
</protein>
<dbReference type="InterPro" id="IPR004358">
    <property type="entry name" value="Sig_transdc_His_kin-like_C"/>
</dbReference>
<dbReference type="SMART" id="SM00086">
    <property type="entry name" value="PAC"/>
    <property type="match status" value="1"/>
</dbReference>
<dbReference type="PRINTS" id="PR00344">
    <property type="entry name" value="BCTRLSENSOR"/>
</dbReference>
<keyword evidence="7" id="KW-0067">ATP-binding</keyword>
<evidence type="ECO:0000256" key="5">
    <source>
        <dbReference type="ARBA" id="ARBA00022741"/>
    </source>
</evidence>
<accession>A0ABU2C9A6</accession>
<keyword evidence="9" id="KW-0472">Membrane</keyword>
<keyword evidence="14" id="KW-1185">Reference proteome</keyword>
<dbReference type="Gene3D" id="3.30.565.10">
    <property type="entry name" value="Histidine kinase-like ATPase, C-terminal domain"/>
    <property type="match status" value="1"/>
</dbReference>
<dbReference type="RefSeq" id="WP_310373657.1">
    <property type="nucleotide sequence ID" value="NZ_JAVDXT010000002.1"/>
</dbReference>
<evidence type="ECO:0000256" key="8">
    <source>
        <dbReference type="ARBA" id="ARBA00023012"/>
    </source>
</evidence>
<proteinExistence type="predicted"/>
<dbReference type="InterPro" id="IPR003594">
    <property type="entry name" value="HATPase_dom"/>
</dbReference>
<evidence type="ECO:0000256" key="4">
    <source>
        <dbReference type="ARBA" id="ARBA00022679"/>
    </source>
</evidence>
<dbReference type="InterPro" id="IPR000700">
    <property type="entry name" value="PAS-assoc_C"/>
</dbReference>
<keyword evidence="6" id="KW-0418">Kinase</keyword>
<keyword evidence="5" id="KW-0547">Nucleotide-binding</keyword>
<dbReference type="SUPFAM" id="SSF47384">
    <property type="entry name" value="Homodimeric domain of signal transducing histidine kinase"/>
    <property type="match status" value="1"/>
</dbReference>
<dbReference type="InterPro" id="IPR036097">
    <property type="entry name" value="HisK_dim/P_sf"/>
</dbReference>
<dbReference type="Pfam" id="PF00512">
    <property type="entry name" value="HisKA"/>
    <property type="match status" value="1"/>
</dbReference>
<dbReference type="PANTHER" id="PTHR43065:SF46">
    <property type="entry name" value="C4-DICARBOXYLATE TRANSPORT SENSOR PROTEIN DCTB"/>
    <property type="match status" value="1"/>
</dbReference>
<dbReference type="Gene3D" id="1.10.287.130">
    <property type="match status" value="1"/>
</dbReference>
<evidence type="ECO:0000259" key="11">
    <source>
        <dbReference type="PROSITE" id="PS50112"/>
    </source>
</evidence>